<organism evidence="4 5">
    <name type="scientific">Oryzias latipes</name>
    <name type="common">Japanese rice fish</name>
    <name type="synonym">Japanese killifish</name>
    <dbReference type="NCBI Taxonomy" id="8090"/>
    <lineage>
        <taxon>Eukaryota</taxon>
        <taxon>Metazoa</taxon>
        <taxon>Chordata</taxon>
        <taxon>Craniata</taxon>
        <taxon>Vertebrata</taxon>
        <taxon>Euteleostomi</taxon>
        <taxon>Actinopterygii</taxon>
        <taxon>Neopterygii</taxon>
        <taxon>Teleostei</taxon>
        <taxon>Neoteleostei</taxon>
        <taxon>Acanthomorphata</taxon>
        <taxon>Ovalentaria</taxon>
        <taxon>Atherinomorphae</taxon>
        <taxon>Beloniformes</taxon>
        <taxon>Adrianichthyidae</taxon>
        <taxon>Oryziinae</taxon>
        <taxon>Oryzias</taxon>
    </lineage>
</organism>
<dbReference type="Proteomes" id="UP000265200">
    <property type="component" value="Chromosome 4"/>
</dbReference>
<accession>A0A3P9HLT5</accession>
<feature type="coiled-coil region" evidence="2">
    <location>
        <begin position="548"/>
        <end position="596"/>
    </location>
</feature>
<evidence type="ECO:0000313" key="4">
    <source>
        <dbReference type="Ensembl" id="ENSORLP00015008672.1"/>
    </source>
</evidence>
<sequence length="609" mass="69968">MAVKMAAHSRKNNPPLVKPPTIPDKLLVSLTSTVCNGNKEGHTVHHQRPDAVWHHPLGRNKYKFFLDQPTSLTGAGRSNLNISDQLIPEEFNFVKNKGIGCLKFYEDAFTVQLMDEEQKLRVFPSLKPSGRKEAVELMRNMDDMLEKAGVDRQNEELSQLSQMEGLLELVKVEQNIYNTVFHELIRQVTVGCAEKGQVLAKLRQRYQALLDRIPRRLKALHTETVAQKSLGRRLTEEIHRIKSSLQQLSMEASKIKDHEALVCEQAEHAHQQLAEALIQTKTDSDVLQRYHELYELLRTRLEAQLLQMSEERNNWSKLTFSLALKLISVKKLHLVGQLQVSERGWFQTAESCLLHLSSKVLVSVPILALLSEYYQGEKPVSCQQTLGNLGVVQEKWLNLCLQLFERHPRLYEAPEGQEAVKKLEWVLPELIKQLGLKISGDSGEIHMAQTSWMFDLLLILTPDCVEEADLGQENLHIKKISLQSLDSDAQVLMGKLDFLSTYITRYQKFILFLVTHFLSHWLKLAFLKHFSGMESGLNVHRVNFSLIHRDSEMRVRKAEQRALSAEEALQAALEKIQDLERQLQENTAIYRKMTKKTLTSCLYVCFREK</sequence>
<feature type="region of interest" description="Disordered" evidence="3">
    <location>
        <begin position="1"/>
        <end position="20"/>
    </location>
</feature>
<reference evidence="4" key="3">
    <citation type="submission" date="2025-08" db="UniProtKB">
        <authorList>
            <consortium name="Ensembl"/>
        </authorList>
    </citation>
    <scope>IDENTIFICATION</scope>
    <source>
        <strain evidence="4">HSOK</strain>
    </source>
</reference>
<dbReference type="InterPro" id="IPR019347">
    <property type="entry name" value="Axonemal_dynein_light_chain"/>
</dbReference>
<reference key="1">
    <citation type="journal article" date="2007" name="Nature">
        <title>The medaka draft genome and insights into vertebrate genome evolution.</title>
        <authorList>
            <person name="Kasahara M."/>
            <person name="Naruse K."/>
            <person name="Sasaki S."/>
            <person name="Nakatani Y."/>
            <person name="Qu W."/>
            <person name="Ahsan B."/>
            <person name="Yamada T."/>
            <person name="Nagayasu Y."/>
            <person name="Doi K."/>
            <person name="Kasai Y."/>
            <person name="Jindo T."/>
            <person name="Kobayashi D."/>
            <person name="Shimada A."/>
            <person name="Toyoda A."/>
            <person name="Kuroki Y."/>
            <person name="Fujiyama A."/>
            <person name="Sasaki T."/>
            <person name="Shimizu A."/>
            <person name="Asakawa S."/>
            <person name="Shimizu N."/>
            <person name="Hashimoto S."/>
            <person name="Yang J."/>
            <person name="Lee Y."/>
            <person name="Matsushima K."/>
            <person name="Sugano S."/>
            <person name="Sakaizumi M."/>
            <person name="Narita T."/>
            <person name="Ohishi K."/>
            <person name="Haga S."/>
            <person name="Ohta F."/>
            <person name="Nomoto H."/>
            <person name="Nogata K."/>
            <person name="Morishita T."/>
            <person name="Endo T."/>
            <person name="Shin-I T."/>
            <person name="Takeda H."/>
            <person name="Morishita S."/>
            <person name="Kohara Y."/>
        </authorList>
    </citation>
    <scope>NUCLEOTIDE SEQUENCE [LARGE SCALE GENOMIC DNA]</scope>
    <source>
        <strain>Hd-rR</strain>
    </source>
</reference>
<dbReference type="GO" id="GO:0005737">
    <property type="term" value="C:cytoplasm"/>
    <property type="evidence" value="ECO:0007669"/>
    <property type="project" value="UniProtKB-ARBA"/>
</dbReference>
<evidence type="ECO:0000313" key="5">
    <source>
        <dbReference type="Proteomes" id="UP000265200"/>
    </source>
</evidence>
<dbReference type="PANTHER" id="PTHR23052">
    <property type="entry name" value="AXONEMAL DYNEIN LIGHT CHAIN DOMAIN-CONTAINING PROTEIN 1"/>
    <property type="match status" value="1"/>
</dbReference>
<dbReference type="AlphaFoldDB" id="A0A3P9HLT5"/>
<evidence type="ECO:0000256" key="1">
    <source>
        <dbReference type="ARBA" id="ARBA00023054"/>
    </source>
</evidence>
<protein>
    <submittedName>
        <fullName evidence="4">Axonemal dynein light chain domain containing 1</fullName>
    </submittedName>
</protein>
<dbReference type="Ensembl" id="ENSORLT00015000427.1">
    <property type="protein sequence ID" value="ENSORLP00015008672.1"/>
    <property type="gene ID" value="ENSORLG00015009495.1"/>
</dbReference>
<dbReference type="PANTHER" id="PTHR23052:SF1">
    <property type="entry name" value="AXONEMAL DYNEIN LIGHT CHAIN DOMAIN-CONTAINING PROTEIN 1"/>
    <property type="match status" value="1"/>
</dbReference>
<evidence type="ECO:0000256" key="3">
    <source>
        <dbReference type="SAM" id="MobiDB-lite"/>
    </source>
</evidence>
<dbReference type="Pfam" id="PF10211">
    <property type="entry name" value="Ax_dynein_light"/>
    <property type="match status" value="1"/>
</dbReference>
<reference evidence="4 5" key="2">
    <citation type="submission" date="2017-04" db="EMBL/GenBank/DDBJ databases">
        <title>CpG methylation of centromeres and impact of large insertions on vertebrate speciation.</title>
        <authorList>
            <person name="Ichikawa K."/>
            <person name="Yoshimura J."/>
            <person name="Morishita S."/>
        </authorList>
    </citation>
    <scope>NUCLEOTIDE SEQUENCE</scope>
    <source>
        <strain evidence="4 5">HSOK</strain>
    </source>
</reference>
<proteinExistence type="predicted"/>
<evidence type="ECO:0000256" key="2">
    <source>
        <dbReference type="SAM" id="Coils"/>
    </source>
</evidence>
<name>A0A3P9HLT5_ORYLA</name>
<reference evidence="4" key="4">
    <citation type="submission" date="2025-09" db="UniProtKB">
        <authorList>
            <consortium name="Ensembl"/>
        </authorList>
    </citation>
    <scope>IDENTIFICATION</scope>
    <source>
        <strain evidence="4">HSOK</strain>
    </source>
</reference>
<dbReference type="InterPro" id="IPR052845">
    <property type="entry name" value="Axonemal_dynein_LC_domain"/>
</dbReference>
<keyword evidence="1 2" id="KW-0175">Coiled coil</keyword>